<dbReference type="Gene3D" id="1.20.1250.20">
    <property type="entry name" value="MFS general substrate transporter like domains"/>
    <property type="match status" value="1"/>
</dbReference>
<organism evidence="2 3">
    <name type="scientific">Physocladia obscura</name>
    <dbReference type="NCBI Taxonomy" id="109957"/>
    <lineage>
        <taxon>Eukaryota</taxon>
        <taxon>Fungi</taxon>
        <taxon>Fungi incertae sedis</taxon>
        <taxon>Chytridiomycota</taxon>
        <taxon>Chytridiomycota incertae sedis</taxon>
        <taxon>Chytridiomycetes</taxon>
        <taxon>Chytridiales</taxon>
        <taxon>Chytriomycetaceae</taxon>
        <taxon>Physocladia</taxon>
    </lineage>
</organism>
<name>A0AAD5XGZ0_9FUNG</name>
<comment type="caution">
    <text evidence="2">The sequence shown here is derived from an EMBL/GenBank/DDBJ whole genome shotgun (WGS) entry which is preliminary data.</text>
</comment>
<protein>
    <recommendedName>
        <fullName evidence="4">Major facilitator superfamily (MFS) profile domain-containing protein</fullName>
    </recommendedName>
</protein>
<feature type="transmembrane region" description="Helical" evidence="1">
    <location>
        <begin position="105"/>
        <end position="125"/>
    </location>
</feature>
<dbReference type="AlphaFoldDB" id="A0AAD5XGZ0"/>
<dbReference type="SUPFAM" id="SSF103473">
    <property type="entry name" value="MFS general substrate transporter"/>
    <property type="match status" value="1"/>
</dbReference>
<keyword evidence="3" id="KW-1185">Reference proteome</keyword>
<evidence type="ECO:0008006" key="4">
    <source>
        <dbReference type="Google" id="ProtNLM"/>
    </source>
</evidence>
<sequence>MADEIAVNTAEFTAQALDPKAPKLHSKAMRKNWLCIVFALIALASNAYDVSLSWNLPLLTSFNNDVAGATLYSLAVLQTASNVGQFLAPFFYVPIFDGIGRRQGVLFGTFFAFIGVCVQVFGTFGDQAQRKTNFRVGFRLTPFSVAFSVGRVINQFGIAIAGAVANIVSDSIPWNCV</sequence>
<dbReference type="Proteomes" id="UP001211907">
    <property type="component" value="Unassembled WGS sequence"/>
</dbReference>
<keyword evidence="1" id="KW-0472">Membrane</keyword>
<keyword evidence="1" id="KW-1133">Transmembrane helix</keyword>
<keyword evidence="1" id="KW-0812">Transmembrane</keyword>
<feature type="transmembrane region" description="Helical" evidence="1">
    <location>
        <begin position="71"/>
        <end position="93"/>
    </location>
</feature>
<evidence type="ECO:0000313" key="3">
    <source>
        <dbReference type="Proteomes" id="UP001211907"/>
    </source>
</evidence>
<feature type="transmembrane region" description="Helical" evidence="1">
    <location>
        <begin position="33"/>
        <end position="51"/>
    </location>
</feature>
<evidence type="ECO:0000313" key="2">
    <source>
        <dbReference type="EMBL" id="KAJ3139794.1"/>
    </source>
</evidence>
<accession>A0AAD5XGZ0</accession>
<dbReference type="EMBL" id="JADGJH010000063">
    <property type="protein sequence ID" value="KAJ3139794.1"/>
    <property type="molecule type" value="Genomic_DNA"/>
</dbReference>
<dbReference type="InterPro" id="IPR036259">
    <property type="entry name" value="MFS_trans_sf"/>
</dbReference>
<proteinExistence type="predicted"/>
<gene>
    <name evidence="2" type="ORF">HK100_010971</name>
</gene>
<evidence type="ECO:0000256" key="1">
    <source>
        <dbReference type="SAM" id="Phobius"/>
    </source>
</evidence>
<reference evidence="2" key="1">
    <citation type="submission" date="2020-05" db="EMBL/GenBank/DDBJ databases">
        <title>Phylogenomic resolution of chytrid fungi.</title>
        <authorList>
            <person name="Stajich J.E."/>
            <person name="Amses K."/>
            <person name="Simmons R."/>
            <person name="Seto K."/>
            <person name="Myers J."/>
            <person name="Bonds A."/>
            <person name="Quandt C.A."/>
            <person name="Barry K."/>
            <person name="Liu P."/>
            <person name="Grigoriev I."/>
            <person name="Longcore J.E."/>
            <person name="James T.Y."/>
        </authorList>
    </citation>
    <scope>NUCLEOTIDE SEQUENCE</scope>
    <source>
        <strain evidence="2">JEL0513</strain>
    </source>
</reference>